<dbReference type="SUPFAM" id="SSF54523">
    <property type="entry name" value="Pili subunits"/>
    <property type="match status" value="1"/>
</dbReference>
<proteinExistence type="inferred from homology"/>
<feature type="transmembrane region" description="Helical" evidence="11">
    <location>
        <begin position="12"/>
        <end position="31"/>
    </location>
</feature>
<keyword evidence="4" id="KW-0488">Methylation</keyword>
<dbReference type="Proteomes" id="UP001231915">
    <property type="component" value="Unassembled WGS sequence"/>
</dbReference>
<comment type="caution">
    <text evidence="13">The sequence shown here is derived from an EMBL/GenBank/DDBJ whole genome shotgun (WGS) entry which is preliminary data.</text>
</comment>
<keyword evidence="14" id="KW-1185">Reference proteome</keyword>
<dbReference type="RefSeq" id="WP_284136826.1">
    <property type="nucleotide sequence ID" value="NZ_JASJUT010000002.1"/>
</dbReference>
<protein>
    <recommendedName>
        <fullName evidence="2">Type II secretion system protein H</fullName>
    </recommendedName>
    <alternativeName>
        <fullName evidence="10">General secretion pathway protein H</fullName>
    </alternativeName>
</protein>
<dbReference type="InterPro" id="IPR022346">
    <property type="entry name" value="T2SS_GspH"/>
</dbReference>
<dbReference type="Pfam" id="PF12019">
    <property type="entry name" value="GspH"/>
    <property type="match status" value="1"/>
</dbReference>
<keyword evidence="3" id="KW-1003">Cell membrane</keyword>
<keyword evidence="8 11" id="KW-0472">Membrane</keyword>
<dbReference type="Gene3D" id="3.55.40.10">
    <property type="entry name" value="minor pseudopilin epsh domain"/>
    <property type="match status" value="1"/>
</dbReference>
<sequence length="175" mass="19967">MWVEKRYIQGFSMLELIITLLICAIVIMLAIPSMSEILIVNRPKNALMHLDRLVSFARLKAIYSGERITLCPLIENRCSRGYWDRELTLFIDRGKLGWLDNRDTILRVTSKIATNDDLTYPRNAITFKHTGTTWGLGNGTFTYCVTHRDGTKSGKSLSLSTTGRTKLKDTSRCLY</sequence>
<evidence type="ECO:0000256" key="10">
    <source>
        <dbReference type="ARBA" id="ARBA00030775"/>
    </source>
</evidence>
<dbReference type="Pfam" id="PF07963">
    <property type="entry name" value="N_methyl"/>
    <property type="match status" value="1"/>
</dbReference>
<evidence type="ECO:0000313" key="13">
    <source>
        <dbReference type="EMBL" id="MDK2594534.1"/>
    </source>
</evidence>
<name>A0ABT7EHP3_9GAMM</name>
<evidence type="ECO:0000256" key="11">
    <source>
        <dbReference type="SAM" id="Phobius"/>
    </source>
</evidence>
<dbReference type="InterPro" id="IPR045584">
    <property type="entry name" value="Pilin-like"/>
</dbReference>
<evidence type="ECO:0000256" key="3">
    <source>
        <dbReference type="ARBA" id="ARBA00022475"/>
    </source>
</evidence>
<gene>
    <name evidence="13" type="ORF">QNM18_05555</name>
</gene>
<dbReference type="EMBL" id="JASJUT010000002">
    <property type="protein sequence ID" value="MDK2594534.1"/>
    <property type="molecule type" value="Genomic_DNA"/>
</dbReference>
<accession>A0ABT7EHP3</accession>
<evidence type="ECO:0000256" key="5">
    <source>
        <dbReference type="ARBA" id="ARBA00022519"/>
    </source>
</evidence>
<keyword evidence="5" id="KW-0997">Cell inner membrane</keyword>
<reference evidence="13 14" key="1">
    <citation type="submission" date="2023-05" db="EMBL/GenBank/DDBJ databases">
        <title>Pseudoalteromonas ardens sp. nov., Pseudoalteromonas obscura sp. nov., and Pseudoalteromonas umbrosa sp. nov., isolated from the coral Montipora capitata.</title>
        <authorList>
            <person name="Thomas E.M."/>
            <person name="Smith E.M."/>
            <person name="Papke E."/>
            <person name="Shlafstein M.D."/>
            <person name="Oline D.K."/>
            <person name="Videau P."/>
            <person name="Saw J.H."/>
            <person name="Strangman W.K."/>
            <person name="Ushijima B."/>
        </authorList>
    </citation>
    <scope>NUCLEOTIDE SEQUENCE [LARGE SCALE GENOMIC DNA]</scope>
    <source>
        <strain evidence="13 14">P94</strain>
    </source>
</reference>
<evidence type="ECO:0000256" key="7">
    <source>
        <dbReference type="ARBA" id="ARBA00022989"/>
    </source>
</evidence>
<comment type="similarity">
    <text evidence="9">Belongs to the GSP H family.</text>
</comment>
<feature type="domain" description="General secretion pathway GspH" evidence="12">
    <location>
        <begin position="50"/>
        <end position="163"/>
    </location>
</feature>
<evidence type="ECO:0000313" key="14">
    <source>
        <dbReference type="Proteomes" id="UP001231915"/>
    </source>
</evidence>
<evidence type="ECO:0000256" key="8">
    <source>
        <dbReference type="ARBA" id="ARBA00023136"/>
    </source>
</evidence>
<evidence type="ECO:0000256" key="6">
    <source>
        <dbReference type="ARBA" id="ARBA00022692"/>
    </source>
</evidence>
<comment type="subcellular location">
    <subcellularLocation>
        <location evidence="1">Cell inner membrane</location>
        <topology evidence="1">Single-pass membrane protein</topology>
    </subcellularLocation>
</comment>
<dbReference type="InterPro" id="IPR012902">
    <property type="entry name" value="N_methyl_site"/>
</dbReference>
<evidence type="ECO:0000256" key="9">
    <source>
        <dbReference type="ARBA" id="ARBA00025772"/>
    </source>
</evidence>
<organism evidence="13 14">
    <name type="scientific">Pseudoalteromonas obscura</name>
    <dbReference type="NCBI Taxonomy" id="3048491"/>
    <lineage>
        <taxon>Bacteria</taxon>
        <taxon>Pseudomonadati</taxon>
        <taxon>Pseudomonadota</taxon>
        <taxon>Gammaproteobacteria</taxon>
        <taxon>Alteromonadales</taxon>
        <taxon>Pseudoalteromonadaceae</taxon>
        <taxon>Pseudoalteromonas</taxon>
    </lineage>
</organism>
<evidence type="ECO:0000256" key="2">
    <source>
        <dbReference type="ARBA" id="ARBA00021549"/>
    </source>
</evidence>
<evidence type="ECO:0000256" key="1">
    <source>
        <dbReference type="ARBA" id="ARBA00004377"/>
    </source>
</evidence>
<evidence type="ECO:0000259" key="12">
    <source>
        <dbReference type="Pfam" id="PF12019"/>
    </source>
</evidence>
<keyword evidence="7 11" id="KW-1133">Transmembrane helix</keyword>
<keyword evidence="6 11" id="KW-0812">Transmembrane</keyword>
<evidence type="ECO:0000256" key="4">
    <source>
        <dbReference type="ARBA" id="ARBA00022481"/>
    </source>
</evidence>
<dbReference type="NCBIfam" id="TIGR02532">
    <property type="entry name" value="IV_pilin_GFxxxE"/>
    <property type="match status" value="1"/>
</dbReference>